<evidence type="ECO:0000313" key="5">
    <source>
        <dbReference type="Proteomes" id="UP001205311"/>
    </source>
</evidence>
<evidence type="ECO:0000259" key="3">
    <source>
        <dbReference type="Pfam" id="PF00294"/>
    </source>
</evidence>
<dbReference type="InterPro" id="IPR002173">
    <property type="entry name" value="Carboh/pur_kinase_PfkB_CS"/>
</dbReference>
<dbReference type="InterPro" id="IPR011611">
    <property type="entry name" value="PfkB_dom"/>
</dbReference>
<evidence type="ECO:0000256" key="1">
    <source>
        <dbReference type="ARBA" id="ARBA00022679"/>
    </source>
</evidence>
<organism evidence="4 5">
    <name type="scientific">Streptoalloteichus tenebrarius (strain ATCC 17920 / DSM 40477 / JCM 4838 / CBS 697.72 / NBRC 16177 / NCIMB 11028 / NRRL B-12390 / A12253. 1 / ISP 5477)</name>
    <name type="common">Streptomyces tenebrarius</name>
    <dbReference type="NCBI Taxonomy" id="1933"/>
    <lineage>
        <taxon>Bacteria</taxon>
        <taxon>Bacillati</taxon>
        <taxon>Actinomycetota</taxon>
        <taxon>Actinomycetes</taxon>
        <taxon>Pseudonocardiales</taxon>
        <taxon>Pseudonocardiaceae</taxon>
        <taxon>Streptoalloteichus</taxon>
    </lineage>
</organism>
<dbReference type="GO" id="GO:0016301">
    <property type="term" value="F:kinase activity"/>
    <property type="evidence" value="ECO:0007669"/>
    <property type="project" value="UniProtKB-KW"/>
</dbReference>
<evidence type="ECO:0000313" key="4">
    <source>
        <dbReference type="EMBL" id="MCP2256450.1"/>
    </source>
</evidence>
<dbReference type="Gene3D" id="3.40.1190.20">
    <property type="match status" value="1"/>
</dbReference>
<dbReference type="InterPro" id="IPR029056">
    <property type="entry name" value="Ribokinase-like"/>
</dbReference>
<reference evidence="4 5" key="1">
    <citation type="submission" date="2022-06" db="EMBL/GenBank/DDBJ databases">
        <title>Genomic Encyclopedia of Archaeal and Bacterial Type Strains, Phase II (KMG-II): from individual species to whole genera.</title>
        <authorList>
            <person name="Goeker M."/>
        </authorList>
    </citation>
    <scope>NUCLEOTIDE SEQUENCE [LARGE SCALE GENOMIC DNA]</scope>
    <source>
        <strain evidence="4 5">DSM 40477</strain>
    </source>
</reference>
<dbReference type="Proteomes" id="UP001205311">
    <property type="component" value="Unassembled WGS sequence"/>
</dbReference>
<proteinExistence type="predicted"/>
<keyword evidence="2 4" id="KW-0418">Kinase</keyword>
<gene>
    <name evidence="4" type="ORF">LX15_000133</name>
</gene>
<keyword evidence="5" id="KW-1185">Reference proteome</keyword>
<dbReference type="Pfam" id="PF00294">
    <property type="entry name" value="PfkB"/>
    <property type="match status" value="1"/>
</dbReference>
<protein>
    <submittedName>
        <fullName evidence="4">Sugar or nucleoside kinase, ribokinase family</fullName>
    </submittedName>
</protein>
<evidence type="ECO:0000256" key="2">
    <source>
        <dbReference type="ARBA" id="ARBA00022777"/>
    </source>
</evidence>
<keyword evidence="1" id="KW-0808">Transferase</keyword>
<accession>A0ABT1HLS4</accession>
<dbReference type="EMBL" id="JAMTCP010000001">
    <property type="protein sequence ID" value="MCP2256450.1"/>
    <property type="molecule type" value="Genomic_DNA"/>
</dbReference>
<sequence>MNAMPKVFVAGPVSWNRLVMVDQLPEPRPHTVFARAHRTALGGTSAGKALNLAHLGAEVTLRTVVGDDEPGRAITEALTAAGVELLAEVVPGASEQHLNLMTPDGGRVSIYLDLPDSGRARPDERAMAALAEADAAVIDLAEHSRPLLAAAREAGVPVWCDVHDYDGHADFHRDFVDAADYLFLNDDGMSEPDLLAFLTARVAQGARVAVATRGAAGAVAASDGELHHVPAAPVDRIVDTNGAGDAFFSGFLVAHLGGADTPTALAAGAAQAALCLGSPDLAPR</sequence>
<comment type="caution">
    <text evidence="4">The sequence shown here is derived from an EMBL/GenBank/DDBJ whole genome shotgun (WGS) entry which is preliminary data.</text>
</comment>
<feature type="domain" description="Carbohydrate kinase PfkB" evidence="3">
    <location>
        <begin position="33"/>
        <end position="279"/>
    </location>
</feature>
<dbReference type="PANTHER" id="PTHR10584:SF166">
    <property type="entry name" value="RIBOKINASE"/>
    <property type="match status" value="1"/>
</dbReference>
<dbReference type="SUPFAM" id="SSF53613">
    <property type="entry name" value="Ribokinase-like"/>
    <property type="match status" value="1"/>
</dbReference>
<dbReference type="PROSITE" id="PS00584">
    <property type="entry name" value="PFKB_KINASES_2"/>
    <property type="match status" value="1"/>
</dbReference>
<name>A0ABT1HLS4_STRSD</name>
<dbReference type="PANTHER" id="PTHR10584">
    <property type="entry name" value="SUGAR KINASE"/>
    <property type="match status" value="1"/>
</dbReference>